<sequence length="194" mass="22000">MSLTKASHYNARLGDLLQKTACSIRSYHGFMSSQAQHLLGPVNHLWDRSQRYRLMAGRSTDERCTTALLSECQDAHQSIWHSIMQMKEMLDEIASDVAKFDLECICLCSELEPEPCPASVAEWREWLNDSLHSLQAQLKRLEIAARLFVPTILQEQTVEDFKTNLQLGEHPEAVLCMGLARAERQATCPLLLTS</sequence>
<dbReference type="OrthoDB" id="7866373at2759"/>
<gene>
    <name evidence="1" type="ORF">DGUA_6G009143</name>
</gene>
<protein>
    <submittedName>
        <fullName evidence="1">Uncharacterized protein</fullName>
    </submittedName>
</protein>
<evidence type="ECO:0000313" key="2">
    <source>
        <dbReference type="Proteomes" id="UP000268350"/>
    </source>
</evidence>
<dbReference type="Proteomes" id="UP000268350">
    <property type="component" value="Unassembled WGS sequence"/>
</dbReference>
<dbReference type="OMA" id="EWREWLN"/>
<accession>A0A3B0K0K1</accession>
<dbReference type="EMBL" id="OUUW01000011">
    <property type="protein sequence ID" value="SPP86853.1"/>
    <property type="molecule type" value="Genomic_DNA"/>
</dbReference>
<name>A0A3B0K0K1_DROGU</name>
<dbReference type="AlphaFoldDB" id="A0A3B0K0K1"/>
<reference evidence="2" key="1">
    <citation type="submission" date="2018-01" db="EMBL/GenBank/DDBJ databases">
        <authorList>
            <person name="Alioto T."/>
            <person name="Alioto T."/>
        </authorList>
    </citation>
    <scope>NUCLEOTIDE SEQUENCE [LARGE SCALE GENOMIC DNA]</scope>
</reference>
<evidence type="ECO:0000313" key="1">
    <source>
        <dbReference type="EMBL" id="SPP86853.1"/>
    </source>
</evidence>
<keyword evidence="2" id="KW-1185">Reference proteome</keyword>
<proteinExistence type="predicted"/>
<organism evidence="1 2">
    <name type="scientific">Drosophila guanche</name>
    <name type="common">Fruit fly</name>
    <dbReference type="NCBI Taxonomy" id="7266"/>
    <lineage>
        <taxon>Eukaryota</taxon>
        <taxon>Metazoa</taxon>
        <taxon>Ecdysozoa</taxon>
        <taxon>Arthropoda</taxon>
        <taxon>Hexapoda</taxon>
        <taxon>Insecta</taxon>
        <taxon>Pterygota</taxon>
        <taxon>Neoptera</taxon>
        <taxon>Endopterygota</taxon>
        <taxon>Diptera</taxon>
        <taxon>Brachycera</taxon>
        <taxon>Muscomorpha</taxon>
        <taxon>Ephydroidea</taxon>
        <taxon>Drosophilidae</taxon>
        <taxon>Drosophila</taxon>
        <taxon>Sophophora</taxon>
    </lineage>
</organism>